<proteinExistence type="inferred from homology"/>
<dbReference type="EMBL" id="KV454211">
    <property type="protein sequence ID" value="ODQ58985.1"/>
    <property type="molecule type" value="Genomic_DNA"/>
</dbReference>
<name>A0A1E3P0R4_WICAA</name>
<dbReference type="Proteomes" id="UP000094112">
    <property type="component" value="Unassembled WGS sequence"/>
</dbReference>
<dbReference type="CDD" id="cd04301">
    <property type="entry name" value="NAT_SF"/>
    <property type="match status" value="1"/>
</dbReference>
<accession>A0A1E3P0R4</accession>
<dbReference type="SUPFAM" id="SSF55729">
    <property type="entry name" value="Acyl-CoA N-acyltransferases (Nat)"/>
    <property type="match status" value="1"/>
</dbReference>
<dbReference type="PROSITE" id="PS51186">
    <property type="entry name" value="GNAT"/>
    <property type="match status" value="1"/>
</dbReference>
<evidence type="ECO:0000313" key="6">
    <source>
        <dbReference type="Proteomes" id="UP000094112"/>
    </source>
</evidence>
<dbReference type="PANTHER" id="PTHR10545:SF29">
    <property type="entry name" value="GH14572P-RELATED"/>
    <property type="match status" value="1"/>
</dbReference>
<dbReference type="OrthoDB" id="7305308at2759"/>
<dbReference type="PANTHER" id="PTHR10545">
    <property type="entry name" value="DIAMINE N-ACETYLTRANSFERASE"/>
    <property type="match status" value="1"/>
</dbReference>
<evidence type="ECO:0000256" key="3">
    <source>
        <dbReference type="ARBA" id="ARBA00023315"/>
    </source>
</evidence>
<dbReference type="RefSeq" id="XP_019038192.1">
    <property type="nucleotide sequence ID" value="XM_019182047.1"/>
</dbReference>
<organism evidence="5 6">
    <name type="scientific">Wickerhamomyces anomalus (strain ATCC 58044 / CBS 1984 / NCYC 433 / NRRL Y-366-8)</name>
    <name type="common">Yeast</name>
    <name type="synonym">Hansenula anomala</name>
    <dbReference type="NCBI Taxonomy" id="683960"/>
    <lineage>
        <taxon>Eukaryota</taxon>
        <taxon>Fungi</taxon>
        <taxon>Dikarya</taxon>
        <taxon>Ascomycota</taxon>
        <taxon>Saccharomycotina</taxon>
        <taxon>Saccharomycetes</taxon>
        <taxon>Phaffomycetales</taxon>
        <taxon>Wickerhamomycetaceae</taxon>
        <taxon>Wickerhamomyces</taxon>
    </lineage>
</organism>
<dbReference type="InterPro" id="IPR000182">
    <property type="entry name" value="GNAT_dom"/>
</dbReference>
<gene>
    <name evidence="5" type="ORF">WICANDRAFT_33232</name>
</gene>
<dbReference type="InterPro" id="IPR016181">
    <property type="entry name" value="Acyl_CoA_acyltransferase"/>
</dbReference>
<dbReference type="AlphaFoldDB" id="A0A1E3P0R4"/>
<evidence type="ECO:0000256" key="2">
    <source>
        <dbReference type="ARBA" id="ARBA00022679"/>
    </source>
</evidence>
<evidence type="ECO:0000313" key="5">
    <source>
        <dbReference type="EMBL" id="ODQ58985.1"/>
    </source>
</evidence>
<dbReference type="Pfam" id="PF00583">
    <property type="entry name" value="Acetyltransf_1"/>
    <property type="match status" value="1"/>
</dbReference>
<reference evidence="5 6" key="1">
    <citation type="journal article" date="2016" name="Proc. Natl. Acad. Sci. U.S.A.">
        <title>Comparative genomics of biotechnologically important yeasts.</title>
        <authorList>
            <person name="Riley R."/>
            <person name="Haridas S."/>
            <person name="Wolfe K.H."/>
            <person name="Lopes M.R."/>
            <person name="Hittinger C.T."/>
            <person name="Goeker M."/>
            <person name="Salamov A.A."/>
            <person name="Wisecaver J.H."/>
            <person name="Long T.M."/>
            <person name="Calvey C.H."/>
            <person name="Aerts A.L."/>
            <person name="Barry K.W."/>
            <person name="Choi C."/>
            <person name="Clum A."/>
            <person name="Coughlan A.Y."/>
            <person name="Deshpande S."/>
            <person name="Douglass A.P."/>
            <person name="Hanson S.J."/>
            <person name="Klenk H.-P."/>
            <person name="LaButti K.M."/>
            <person name="Lapidus A."/>
            <person name="Lindquist E.A."/>
            <person name="Lipzen A.M."/>
            <person name="Meier-Kolthoff J.P."/>
            <person name="Ohm R.A."/>
            <person name="Otillar R.P."/>
            <person name="Pangilinan J.L."/>
            <person name="Peng Y."/>
            <person name="Rokas A."/>
            <person name="Rosa C.A."/>
            <person name="Scheuner C."/>
            <person name="Sibirny A.A."/>
            <person name="Slot J.C."/>
            <person name="Stielow J.B."/>
            <person name="Sun H."/>
            <person name="Kurtzman C.P."/>
            <person name="Blackwell M."/>
            <person name="Grigoriev I.V."/>
            <person name="Jeffries T.W."/>
        </authorList>
    </citation>
    <scope>NUCLEOTIDE SEQUENCE [LARGE SCALE GENOMIC DNA]</scope>
    <source>
        <strain evidence="6">ATCC 58044 / CBS 1984 / NCYC 433 / NRRL Y-366-8</strain>
    </source>
</reference>
<dbReference type="FunFam" id="3.40.630.30:FF:000066">
    <property type="entry name" value="Histone acetyltransferase"/>
    <property type="match status" value="1"/>
</dbReference>
<evidence type="ECO:0000259" key="4">
    <source>
        <dbReference type="PROSITE" id="PS51186"/>
    </source>
</evidence>
<keyword evidence="3" id="KW-0012">Acyltransferase</keyword>
<feature type="domain" description="N-acetyltransferase" evidence="4">
    <location>
        <begin position="3"/>
        <end position="149"/>
    </location>
</feature>
<evidence type="ECO:0000256" key="1">
    <source>
        <dbReference type="ARBA" id="ARBA00009342"/>
    </source>
</evidence>
<dbReference type="InterPro" id="IPR051016">
    <property type="entry name" value="Diverse_Substrate_AcTransf"/>
</dbReference>
<comment type="similarity">
    <text evidence="1">Belongs to the acetyltransferase family. GNAT subfamily.</text>
</comment>
<sequence length="149" mass="17512">MPVTIRPVEESDHDEWFRLWRLYQVFYKVSLSDEIGEATFKRILDPSVKMWAALAINIDTDKPIGLVNYFSHIQTWNTKDKILLNDLYVDENARVKGVGRQLIEYVYREADKLGTPEVYWNTDMDNHRAQLLYTKVGVKTGKVSYKRPL</sequence>
<protein>
    <recommendedName>
        <fullName evidence="4">N-acetyltransferase domain-containing protein</fullName>
    </recommendedName>
</protein>
<keyword evidence="6" id="KW-1185">Reference proteome</keyword>
<dbReference type="GeneID" id="30199293"/>
<keyword evidence="2" id="KW-0808">Transferase</keyword>
<dbReference type="GO" id="GO:0008080">
    <property type="term" value="F:N-acetyltransferase activity"/>
    <property type="evidence" value="ECO:0007669"/>
    <property type="project" value="TreeGrafter"/>
</dbReference>
<dbReference type="Gene3D" id="3.40.630.30">
    <property type="match status" value="1"/>
</dbReference>
<dbReference type="STRING" id="683960.A0A1E3P0R4"/>
<dbReference type="GO" id="GO:0005737">
    <property type="term" value="C:cytoplasm"/>
    <property type="evidence" value="ECO:0007669"/>
    <property type="project" value="TreeGrafter"/>
</dbReference>